<organism evidence="2 3">
    <name type="scientific">Caenibius tardaugens NBRC 16725</name>
    <dbReference type="NCBI Taxonomy" id="1219035"/>
    <lineage>
        <taxon>Bacteria</taxon>
        <taxon>Pseudomonadati</taxon>
        <taxon>Pseudomonadota</taxon>
        <taxon>Alphaproteobacteria</taxon>
        <taxon>Sphingomonadales</taxon>
        <taxon>Erythrobacteraceae</taxon>
        <taxon>Caenibius</taxon>
    </lineage>
</organism>
<name>U2YLT7_9SPHN</name>
<dbReference type="AlphaFoldDB" id="U2YLT7"/>
<feature type="transmembrane region" description="Helical" evidence="1">
    <location>
        <begin position="12"/>
        <end position="33"/>
    </location>
</feature>
<sequence>MRGLLSAAPGPSAIRLMVGTHVLLLIQAALVLWSAPHLAVALRVLVALVFALALGALCAAIHGISEDDRPTWWRRRHGR</sequence>
<keyword evidence="1" id="KW-1133">Transmembrane helix</keyword>
<feature type="transmembrane region" description="Helical" evidence="1">
    <location>
        <begin position="40"/>
        <end position="64"/>
    </location>
</feature>
<evidence type="ECO:0000256" key="1">
    <source>
        <dbReference type="SAM" id="Phobius"/>
    </source>
</evidence>
<evidence type="ECO:0000313" key="2">
    <source>
        <dbReference type="EMBL" id="GAD49645.1"/>
    </source>
</evidence>
<keyword evidence="3" id="KW-1185">Reference proteome</keyword>
<dbReference type="EMBL" id="BASZ01000006">
    <property type="protein sequence ID" value="GAD49645.1"/>
    <property type="molecule type" value="Genomic_DNA"/>
</dbReference>
<keyword evidence="1" id="KW-0812">Transmembrane</keyword>
<dbReference type="Proteomes" id="UP000016568">
    <property type="component" value="Unassembled WGS sequence"/>
</dbReference>
<protein>
    <submittedName>
        <fullName evidence="2">Uncharacterized protein</fullName>
    </submittedName>
</protein>
<comment type="caution">
    <text evidence="2">The sequence shown here is derived from an EMBL/GenBank/DDBJ whole genome shotgun (WGS) entry which is preliminary data.</text>
</comment>
<accession>U2YLT7</accession>
<proteinExistence type="predicted"/>
<gene>
    <name evidence="2" type="ORF">NT2_06_00840</name>
</gene>
<reference evidence="2 3" key="1">
    <citation type="submission" date="2013-09" db="EMBL/GenBank/DDBJ databases">
        <title>Whole genome shotgun sequence of Novosphingobium tardaugens NBRC 16725.</title>
        <authorList>
            <person name="Isaki S."/>
            <person name="Hosoyama A."/>
            <person name="Tsuchikane K."/>
            <person name="Katsumata H."/>
            <person name="Ando Y."/>
            <person name="Yamazaki S."/>
            <person name="Fujita N."/>
        </authorList>
    </citation>
    <scope>NUCLEOTIDE SEQUENCE [LARGE SCALE GENOMIC DNA]</scope>
    <source>
        <strain evidence="2 3">NBRC 16725</strain>
    </source>
</reference>
<dbReference type="OrthoDB" id="7573626at2"/>
<keyword evidence="1" id="KW-0472">Membrane</keyword>
<dbReference type="KEGG" id="ntd:EGO55_18970"/>
<dbReference type="RefSeq" id="WP_021690550.1">
    <property type="nucleotide sequence ID" value="NZ_BASZ01000006.1"/>
</dbReference>
<evidence type="ECO:0000313" key="3">
    <source>
        <dbReference type="Proteomes" id="UP000016568"/>
    </source>
</evidence>